<accession>A0A8S1B397</accession>
<dbReference type="OrthoDB" id="425681at2759"/>
<organism evidence="1 2">
    <name type="scientific">Arctia plantaginis</name>
    <name type="common">Wood tiger moth</name>
    <name type="synonym">Phalaena plantaginis</name>
    <dbReference type="NCBI Taxonomy" id="874455"/>
    <lineage>
        <taxon>Eukaryota</taxon>
        <taxon>Metazoa</taxon>
        <taxon>Ecdysozoa</taxon>
        <taxon>Arthropoda</taxon>
        <taxon>Hexapoda</taxon>
        <taxon>Insecta</taxon>
        <taxon>Pterygota</taxon>
        <taxon>Neoptera</taxon>
        <taxon>Endopterygota</taxon>
        <taxon>Lepidoptera</taxon>
        <taxon>Glossata</taxon>
        <taxon>Ditrysia</taxon>
        <taxon>Noctuoidea</taxon>
        <taxon>Erebidae</taxon>
        <taxon>Arctiinae</taxon>
        <taxon>Arctia</taxon>
    </lineage>
</organism>
<dbReference type="Proteomes" id="UP000494106">
    <property type="component" value="Unassembled WGS sequence"/>
</dbReference>
<name>A0A8S1B397_ARCPL</name>
<proteinExistence type="predicted"/>
<keyword evidence="2" id="KW-1185">Reference proteome</keyword>
<evidence type="ECO:0000313" key="2">
    <source>
        <dbReference type="Proteomes" id="UP000494106"/>
    </source>
</evidence>
<reference evidence="1 2" key="1">
    <citation type="submission" date="2020-04" db="EMBL/GenBank/DDBJ databases">
        <authorList>
            <person name="Wallbank WR R."/>
            <person name="Pardo Diaz C."/>
            <person name="Kozak K."/>
            <person name="Martin S."/>
            <person name="Jiggins C."/>
            <person name="Moest M."/>
            <person name="Warren A I."/>
            <person name="Byers J.R.P. K."/>
            <person name="Montejo-Kovacevich G."/>
            <person name="Yen C E."/>
        </authorList>
    </citation>
    <scope>NUCLEOTIDE SEQUENCE [LARGE SCALE GENOMIC DNA]</scope>
</reference>
<sequence>MYNKLRISGGKTKPSAYSGLPTPNSWELGAFYDEVRKLVGTAIRIRTPVISLDGTQLLTSKNNVLDRWADHFNTLLDVDRADVIQQQQNQKVVSIDKVP</sequence>
<gene>
    <name evidence="1" type="ORF">APLA_LOCUS14362</name>
</gene>
<comment type="caution">
    <text evidence="1">The sequence shown here is derived from an EMBL/GenBank/DDBJ whole genome shotgun (WGS) entry which is preliminary data.</text>
</comment>
<evidence type="ECO:0000313" key="1">
    <source>
        <dbReference type="EMBL" id="CAB3253959.1"/>
    </source>
</evidence>
<dbReference type="AlphaFoldDB" id="A0A8S1B397"/>
<dbReference type="EMBL" id="CADEBC010000561">
    <property type="protein sequence ID" value="CAB3253959.1"/>
    <property type="molecule type" value="Genomic_DNA"/>
</dbReference>
<protein>
    <submittedName>
        <fullName evidence="1">Uncharacterized protein</fullName>
    </submittedName>
</protein>